<dbReference type="GO" id="GO:0012505">
    <property type="term" value="C:endomembrane system"/>
    <property type="evidence" value="ECO:0007669"/>
    <property type="project" value="UniProtKB-SubCell"/>
</dbReference>
<comment type="similarity">
    <text evidence="2 10">Belongs to the Ca(2+):cation antiporter (CaCA) (TC 2.A.19) family.</text>
</comment>
<accession>A0A8H7NXJ3</accession>
<proteinExistence type="inferred from homology"/>
<dbReference type="NCBIfam" id="TIGR00846">
    <property type="entry name" value="caca2"/>
    <property type="match status" value="1"/>
</dbReference>
<dbReference type="InterPro" id="IPR044880">
    <property type="entry name" value="NCX_ion-bd_dom_sf"/>
</dbReference>
<organism evidence="12 13">
    <name type="scientific">Rhodonia placenta</name>
    <dbReference type="NCBI Taxonomy" id="104341"/>
    <lineage>
        <taxon>Eukaryota</taxon>
        <taxon>Fungi</taxon>
        <taxon>Dikarya</taxon>
        <taxon>Basidiomycota</taxon>
        <taxon>Agaricomycotina</taxon>
        <taxon>Agaricomycetes</taxon>
        <taxon>Polyporales</taxon>
        <taxon>Adustoporiaceae</taxon>
        <taxon>Rhodonia</taxon>
    </lineage>
</organism>
<sequence length="455" mass="49253">MSATDVDQIPLLEAGTLSEDNPFDPRRAVEHVEPSWLASYRFFLLGSWLNLLLVCIPLSFISHLLGWNAGLRFVFSFFSLIPLAGLLGTATDQMSTKLGQTLAGLINASFGNAVEAIIGIAALLQGRLRIVQTSMLGSVLSNLLLVFGSSLIAGGLKFSEVKFDPTIAQTERQLMTLTCIALVLPAAYHYKAIGEIADSDGVDTAAFKSVNGVSLLSRGTAILLLAVYTCYLLFQLKTHAFLYDVDTPQEKRPHPEALLPSEEDEKPEMNVPAAASALLLVTGVTSFCASYLVASIEETAERYGIPEQFIGTVLLPIVSNAADHATAVWMARKNKMEITIGICVGSSIQILAFVVPFLVLVGWATRHDLSLNFGGFETITLFVAVAFVQYLIQDGKSNYMEGVMLISLYFMIALSCTHIHCFARCGSANILHFSLGVLKASAKDIISILTTFRAL</sequence>
<feature type="transmembrane region" description="Helical" evidence="10">
    <location>
        <begin position="136"/>
        <end position="154"/>
    </location>
</feature>
<feature type="transmembrane region" description="Helical" evidence="10">
    <location>
        <begin position="42"/>
        <end position="61"/>
    </location>
</feature>
<evidence type="ECO:0000256" key="6">
    <source>
        <dbReference type="ARBA" id="ARBA00022837"/>
    </source>
</evidence>
<dbReference type="InterPro" id="IPR004713">
    <property type="entry name" value="CaH_exchang"/>
</dbReference>
<feature type="transmembrane region" description="Helical" evidence="10">
    <location>
        <begin position="102"/>
        <end position="124"/>
    </location>
</feature>
<feature type="domain" description="Sodium/calcium exchanger membrane region" evidence="11">
    <location>
        <begin position="72"/>
        <end position="236"/>
    </location>
</feature>
<evidence type="ECO:0000256" key="10">
    <source>
        <dbReference type="RuleBase" id="RU365028"/>
    </source>
</evidence>
<reference evidence="12" key="2">
    <citation type="journal article" name="Front. Microbiol.">
        <title>Degradative Capacity of Two Strains of Rhodonia placenta: From Phenotype to Genotype.</title>
        <authorList>
            <person name="Kolle M."/>
            <person name="Horta M.A.C."/>
            <person name="Nowrousian M."/>
            <person name="Ohm R.A."/>
            <person name="Benz J.P."/>
            <person name="Pilgard A."/>
        </authorList>
    </citation>
    <scope>NUCLEOTIDE SEQUENCE</scope>
    <source>
        <strain evidence="12">FPRL280</strain>
    </source>
</reference>
<evidence type="ECO:0000256" key="5">
    <source>
        <dbReference type="ARBA" id="ARBA00022692"/>
    </source>
</evidence>
<evidence type="ECO:0000256" key="3">
    <source>
        <dbReference type="ARBA" id="ARBA00022448"/>
    </source>
</evidence>
<evidence type="ECO:0000313" key="13">
    <source>
        <dbReference type="Proteomes" id="UP000639403"/>
    </source>
</evidence>
<comment type="caution">
    <text evidence="10">Lacks conserved residue(s) required for the propagation of feature annotation.</text>
</comment>
<comment type="caution">
    <text evidence="12">The sequence shown here is derived from an EMBL/GenBank/DDBJ whole genome shotgun (WGS) entry which is preliminary data.</text>
</comment>
<dbReference type="InterPro" id="IPR004837">
    <property type="entry name" value="NaCa_Exmemb"/>
</dbReference>
<keyword evidence="5 10" id="KW-0812">Transmembrane</keyword>
<dbReference type="GO" id="GO:0015369">
    <property type="term" value="F:calcium:proton antiporter activity"/>
    <property type="evidence" value="ECO:0007669"/>
    <property type="project" value="UniProtKB-UniRule"/>
</dbReference>
<dbReference type="GO" id="GO:0006874">
    <property type="term" value="P:intracellular calcium ion homeostasis"/>
    <property type="evidence" value="ECO:0007669"/>
    <property type="project" value="TreeGrafter"/>
</dbReference>
<keyword evidence="7 10" id="KW-1133">Transmembrane helix</keyword>
<reference evidence="12" key="1">
    <citation type="submission" date="2020-11" db="EMBL/GenBank/DDBJ databases">
        <authorList>
            <person name="Koelle M."/>
            <person name="Horta M.A.C."/>
            <person name="Nowrousian M."/>
            <person name="Ohm R.A."/>
            <person name="Benz P."/>
            <person name="Pilgard A."/>
        </authorList>
    </citation>
    <scope>NUCLEOTIDE SEQUENCE</scope>
    <source>
        <strain evidence="12">FPRL280</strain>
    </source>
</reference>
<dbReference type="Pfam" id="PF01699">
    <property type="entry name" value="Na_Ca_ex"/>
    <property type="match status" value="2"/>
</dbReference>
<dbReference type="GO" id="GO:0000329">
    <property type="term" value="C:fungal-type vacuole membrane"/>
    <property type="evidence" value="ECO:0007669"/>
    <property type="project" value="TreeGrafter"/>
</dbReference>
<dbReference type="NCBIfam" id="TIGR00378">
    <property type="entry name" value="cax"/>
    <property type="match status" value="1"/>
</dbReference>
<keyword evidence="4 10" id="KW-0109">Calcium transport</keyword>
<dbReference type="Proteomes" id="UP000639403">
    <property type="component" value="Unassembled WGS sequence"/>
</dbReference>
<evidence type="ECO:0000256" key="8">
    <source>
        <dbReference type="ARBA" id="ARBA00023065"/>
    </source>
</evidence>
<feature type="transmembrane region" description="Helical" evidence="10">
    <location>
        <begin position="273"/>
        <end position="294"/>
    </location>
</feature>
<dbReference type="Gene3D" id="1.20.1420.30">
    <property type="entry name" value="NCX, central ion-binding region"/>
    <property type="match status" value="1"/>
</dbReference>
<evidence type="ECO:0000259" key="11">
    <source>
        <dbReference type="Pfam" id="PF01699"/>
    </source>
</evidence>
<protein>
    <recommendedName>
        <fullName evidence="10">Vacuolar calcium ion transporter</fullName>
    </recommendedName>
</protein>
<evidence type="ECO:0000256" key="7">
    <source>
        <dbReference type="ARBA" id="ARBA00022989"/>
    </source>
</evidence>
<feature type="domain" description="Sodium/calcium exchanger membrane region" evidence="11">
    <location>
        <begin position="277"/>
        <end position="414"/>
    </location>
</feature>
<dbReference type="EMBL" id="JADOXO010000230">
    <property type="protein sequence ID" value="KAF9808850.1"/>
    <property type="molecule type" value="Genomic_DNA"/>
</dbReference>
<feature type="transmembrane region" description="Helical" evidence="10">
    <location>
        <begin position="369"/>
        <end position="392"/>
    </location>
</feature>
<gene>
    <name evidence="12" type="ORF">IEO21_07715</name>
</gene>
<dbReference type="PANTHER" id="PTHR31503:SF22">
    <property type="entry name" value="VACUOLAR CALCIUM ION TRANSPORTER"/>
    <property type="match status" value="1"/>
</dbReference>
<keyword evidence="9 10" id="KW-0472">Membrane</keyword>
<evidence type="ECO:0000256" key="4">
    <source>
        <dbReference type="ARBA" id="ARBA00022568"/>
    </source>
</evidence>
<dbReference type="InterPro" id="IPR004798">
    <property type="entry name" value="CAX-like"/>
</dbReference>
<evidence type="ECO:0000256" key="1">
    <source>
        <dbReference type="ARBA" id="ARBA00004127"/>
    </source>
</evidence>
<comment type="subcellular location">
    <subcellularLocation>
        <location evidence="1">Endomembrane system</location>
        <topology evidence="1">Multi-pass membrane protein</topology>
    </subcellularLocation>
    <subcellularLocation>
        <location evidence="10">Vacuole membrane</location>
    </subcellularLocation>
</comment>
<keyword evidence="3 10" id="KW-0813">Transport</keyword>
<feature type="transmembrane region" description="Helical" evidence="10">
    <location>
        <begin position="399"/>
        <end position="420"/>
    </location>
</feature>
<keyword evidence="10" id="KW-0050">Antiport</keyword>
<keyword evidence="10" id="KW-0926">Vacuole</keyword>
<feature type="transmembrane region" description="Helical" evidence="10">
    <location>
        <begin position="174"/>
        <end position="194"/>
    </location>
</feature>
<feature type="transmembrane region" description="Helical" evidence="10">
    <location>
        <begin position="215"/>
        <end position="234"/>
    </location>
</feature>
<dbReference type="PANTHER" id="PTHR31503">
    <property type="entry name" value="VACUOLAR CALCIUM ION TRANSPORTER"/>
    <property type="match status" value="1"/>
</dbReference>
<keyword evidence="6 10" id="KW-0106">Calcium</keyword>
<evidence type="ECO:0000256" key="2">
    <source>
        <dbReference type="ARBA" id="ARBA00008170"/>
    </source>
</evidence>
<name>A0A8H7NXJ3_9APHY</name>
<dbReference type="AlphaFoldDB" id="A0A8H7NXJ3"/>
<evidence type="ECO:0000256" key="9">
    <source>
        <dbReference type="ARBA" id="ARBA00023136"/>
    </source>
</evidence>
<keyword evidence="8 10" id="KW-0406">Ion transport</keyword>
<evidence type="ECO:0000313" key="12">
    <source>
        <dbReference type="EMBL" id="KAF9808850.1"/>
    </source>
</evidence>
<feature type="transmembrane region" description="Helical" evidence="10">
    <location>
        <begin position="338"/>
        <end position="363"/>
    </location>
</feature>
<feature type="transmembrane region" description="Helical" evidence="10">
    <location>
        <begin position="73"/>
        <end position="90"/>
    </location>
</feature>
<comment type="function">
    <text evidence="10">Has a role in promoting intracellular calcium ion sequestration via the exchange of calcium ions for hydrogen ions across the vacuolar membrane. Involved also in manganese ion homeostasis via its uptake into the vacuole.</text>
</comment>